<dbReference type="EMBL" id="HBUF01542812">
    <property type="protein sequence ID" value="CAG6755709.1"/>
    <property type="molecule type" value="Transcribed_RNA"/>
</dbReference>
<dbReference type="EMBL" id="HBUF01406254">
    <property type="protein sequence ID" value="CAG6738116.1"/>
    <property type="molecule type" value="Transcribed_RNA"/>
</dbReference>
<dbReference type="AlphaFoldDB" id="A0A8D9E4D9"/>
<reference evidence="1" key="1">
    <citation type="submission" date="2021-05" db="EMBL/GenBank/DDBJ databases">
        <authorList>
            <person name="Alioto T."/>
            <person name="Alioto T."/>
            <person name="Gomez Garrido J."/>
        </authorList>
    </citation>
    <scope>NUCLEOTIDE SEQUENCE</scope>
</reference>
<dbReference type="EMBL" id="HBUF01406256">
    <property type="protein sequence ID" value="CAG6738120.1"/>
    <property type="molecule type" value="Transcribed_RNA"/>
</dbReference>
<dbReference type="EMBL" id="HBUF01060218">
    <property type="protein sequence ID" value="CAG6625536.1"/>
    <property type="molecule type" value="Transcribed_RNA"/>
</dbReference>
<dbReference type="EMBL" id="HBUF01542813">
    <property type="protein sequence ID" value="CAG6755713.1"/>
    <property type="molecule type" value="Transcribed_RNA"/>
</dbReference>
<dbReference type="EMBL" id="HBUF01236668">
    <property type="protein sequence ID" value="CAG6675431.1"/>
    <property type="molecule type" value="Transcribed_RNA"/>
</dbReference>
<accession>A0A8D9E4D9</accession>
<proteinExistence type="predicted"/>
<protein>
    <submittedName>
        <fullName evidence="1">Uncharacterized protein</fullName>
    </submittedName>
</protein>
<dbReference type="EMBL" id="HBUF01406255">
    <property type="protein sequence ID" value="CAG6738118.1"/>
    <property type="molecule type" value="Transcribed_RNA"/>
</dbReference>
<dbReference type="EMBL" id="HBUF01236667">
    <property type="protein sequence ID" value="CAG6675429.1"/>
    <property type="molecule type" value="Transcribed_RNA"/>
</dbReference>
<sequence>MMGSFGCHSKTLPNTSLILTWSMSVQTTGWQNLLYNQNNPGEQCWLGGDGGRDIMQAGDLTLWRQRPSIPSSTFRFLAHRITSAMSLCPLRNITRLRLTTKRNAICLPSDLPSTRFRRR</sequence>
<name>A0A8D9E4D9_9HEMI</name>
<dbReference type="EMBL" id="HBUF01542811">
    <property type="protein sequence ID" value="CAG6755705.1"/>
    <property type="molecule type" value="Transcribed_RNA"/>
</dbReference>
<organism evidence="1">
    <name type="scientific">Cacopsylla melanoneura</name>
    <dbReference type="NCBI Taxonomy" id="428564"/>
    <lineage>
        <taxon>Eukaryota</taxon>
        <taxon>Metazoa</taxon>
        <taxon>Ecdysozoa</taxon>
        <taxon>Arthropoda</taxon>
        <taxon>Hexapoda</taxon>
        <taxon>Insecta</taxon>
        <taxon>Pterygota</taxon>
        <taxon>Neoptera</taxon>
        <taxon>Paraneoptera</taxon>
        <taxon>Hemiptera</taxon>
        <taxon>Sternorrhyncha</taxon>
        <taxon>Psylloidea</taxon>
        <taxon>Psyllidae</taxon>
        <taxon>Psyllinae</taxon>
        <taxon>Cacopsylla</taxon>
    </lineage>
</organism>
<dbReference type="EMBL" id="HBUF01060217">
    <property type="protein sequence ID" value="CAG6625534.1"/>
    <property type="molecule type" value="Transcribed_RNA"/>
</dbReference>
<evidence type="ECO:0000313" key="1">
    <source>
        <dbReference type="EMBL" id="CAG6738120.1"/>
    </source>
</evidence>
<dbReference type="EMBL" id="HBUF01060216">
    <property type="protein sequence ID" value="CAG6625532.1"/>
    <property type="molecule type" value="Transcribed_RNA"/>
</dbReference>
<dbReference type="EMBL" id="HBUF01060219">
    <property type="protein sequence ID" value="CAG6625538.1"/>
    <property type="molecule type" value="Transcribed_RNA"/>
</dbReference>